<dbReference type="InterPro" id="IPR001584">
    <property type="entry name" value="Integrase_cat-core"/>
</dbReference>
<evidence type="ECO:0000313" key="4">
    <source>
        <dbReference type="EnsemblMetazoa" id="AALFPA23_015377.P22356"/>
    </source>
</evidence>
<feature type="domain" description="Integrase catalytic" evidence="3">
    <location>
        <begin position="228"/>
        <end position="383"/>
    </location>
</feature>
<dbReference type="EnsemblMetazoa" id="AALFPA23_015377.R22356">
    <property type="protein sequence ID" value="AALFPA23_015377.P22356"/>
    <property type="gene ID" value="AALFPA23_015377"/>
</dbReference>
<evidence type="ECO:0000259" key="3">
    <source>
        <dbReference type="PROSITE" id="PS50994"/>
    </source>
</evidence>
<evidence type="ECO:0000313" key="5">
    <source>
        <dbReference type="Proteomes" id="UP000069940"/>
    </source>
</evidence>
<dbReference type="PROSITE" id="PS50994">
    <property type="entry name" value="INTEGRASE"/>
    <property type="match status" value="1"/>
</dbReference>
<feature type="compositionally biased region" description="Polar residues" evidence="2">
    <location>
        <begin position="535"/>
        <end position="548"/>
    </location>
</feature>
<proteinExistence type="predicted"/>
<dbReference type="InterPro" id="IPR036397">
    <property type="entry name" value="RNaseH_sf"/>
</dbReference>
<evidence type="ECO:0000256" key="1">
    <source>
        <dbReference type="ARBA" id="ARBA00012493"/>
    </source>
</evidence>
<sequence>MATCEQFVLMVRGQRLPFSGAGEDAESNEFIFGGLHRIGKRAVTRAESWALRLQPYNFEVCSIPGETNVADALSRLVKQSQATESFDDKADEKHLLYYIDTGAMEICWNEIELFSEDDQELTRVRSAIEADQWETGLRKYESEAKELTVMGSMVFKGDKVVLPEALRTKAIKSAHQGHMGIGSTKRILRQHFWWPGISTAAEAYIKNCETCLLLSKKNPPLPLTSRVLPNGPWEVLQIDFFTDNQFGFGEFLVVVDTYSRYLHVLEMRHIDADSTIDALNKIFAVWGYPLVLQSDNGPPFQSDRFVETWENRGVKIRKSIPLSPQSNGAVERQNEGIKKALAASRLDNTNWKIALNNYVHMHNKIRPLTRLGVTPFELLVGWKHRGTFPALWKTDNHNIVDRDDIREKDAFSKLDSKKHADFRRGAKFSDLTVGDKVVLAHMKRSKSDPTFGSEKFTVIARDGAKLVVQSDRGVIYSRNVADAKRAIDNCDISEEQSSRNQNVMERNETHVPDELYPDRVNIRDGLQEQTEHSETSCSNNAKSSSKQGIQKRLENENSTRQHPRRERRIPTKLKDMVLFNIYE</sequence>
<reference evidence="5" key="1">
    <citation type="journal article" date="2015" name="Proc. Natl. Acad. Sci. U.S.A.">
        <title>Genome sequence of the Asian Tiger mosquito, Aedes albopictus, reveals insights into its biology, genetics, and evolution.</title>
        <authorList>
            <person name="Chen X.G."/>
            <person name="Jiang X."/>
            <person name="Gu J."/>
            <person name="Xu M."/>
            <person name="Wu Y."/>
            <person name="Deng Y."/>
            <person name="Zhang C."/>
            <person name="Bonizzoni M."/>
            <person name="Dermauw W."/>
            <person name="Vontas J."/>
            <person name="Armbruster P."/>
            <person name="Huang X."/>
            <person name="Yang Y."/>
            <person name="Zhang H."/>
            <person name="He W."/>
            <person name="Peng H."/>
            <person name="Liu Y."/>
            <person name="Wu K."/>
            <person name="Chen J."/>
            <person name="Lirakis M."/>
            <person name="Topalis P."/>
            <person name="Van Leeuwen T."/>
            <person name="Hall A.B."/>
            <person name="Jiang X."/>
            <person name="Thorpe C."/>
            <person name="Mueller R.L."/>
            <person name="Sun C."/>
            <person name="Waterhouse R.M."/>
            <person name="Yan G."/>
            <person name="Tu Z.J."/>
            <person name="Fang X."/>
            <person name="James A.A."/>
        </authorList>
    </citation>
    <scope>NUCLEOTIDE SEQUENCE [LARGE SCALE GENOMIC DNA]</scope>
    <source>
        <strain evidence="5">Foshan</strain>
    </source>
</reference>
<accession>A0ABM1Z5Y1</accession>
<dbReference type="PANTHER" id="PTHR37984">
    <property type="entry name" value="PROTEIN CBG26694"/>
    <property type="match status" value="1"/>
</dbReference>
<reference evidence="4" key="2">
    <citation type="submission" date="2025-05" db="UniProtKB">
        <authorList>
            <consortium name="EnsemblMetazoa"/>
        </authorList>
    </citation>
    <scope>IDENTIFICATION</scope>
    <source>
        <strain evidence="4">Foshan</strain>
    </source>
</reference>
<dbReference type="InterPro" id="IPR012337">
    <property type="entry name" value="RNaseH-like_sf"/>
</dbReference>
<feature type="compositionally biased region" description="Basic and acidic residues" evidence="2">
    <location>
        <begin position="505"/>
        <end position="514"/>
    </location>
</feature>
<dbReference type="EC" id="2.7.7.49" evidence="1"/>
<dbReference type="InterPro" id="IPR050951">
    <property type="entry name" value="Retrovirus_Pol_polyprotein"/>
</dbReference>
<dbReference type="Proteomes" id="UP000069940">
    <property type="component" value="Unassembled WGS sequence"/>
</dbReference>
<dbReference type="PANTHER" id="PTHR37984:SF11">
    <property type="entry name" value="INTEGRASE CATALYTIC DOMAIN-CONTAINING PROTEIN"/>
    <property type="match status" value="1"/>
</dbReference>
<dbReference type="Gene3D" id="1.10.340.70">
    <property type="match status" value="1"/>
</dbReference>
<dbReference type="Gene3D" id="3.30.420.10">
    <property type="entry name" value="Ribonuclease H-like superfamily/Ribonuclease H"/>
    <property type="match status" value="1"/>
</dbReference>
<dbReference type="Pfam" id="PF17921">
    <property type="entry name" value="Integrase_H2C2"/>
    <property type="match status" value="1"/>
</dbReference>
<evidence type="ECO:0000256" key="2">
    <source>
        <dbReference type="SAM" id="MobiDB-lite"/>
    </source>
</evidence>
<dbReference type="GeneID" id="134291333"/>
<keyword evidence="5" id="KW-1185">Reference proteome</keyword>
<dbReference type="SUPFAM" id="SSF53098">
    <property type="entry name" value="Ribonuclease H-like"/>
    <property type="match status" value="1"/>
</dbReference>
<feature type="region of interest" description="Disordered" evidence="2">
    <location>
        <begin position="528"/>
        <end position="571"/>
    </location>
</feature>
<protein>
    <recommendedName>
        <fullName evidence="1">RNA-directed DNA polymerase</fullName>
        <ecNumber evidence="1">2.7.7.49</ecNumber>
    </recommendedName>
</protein>
<dbReference type="InterPro" id="IPR041588">
    <property type="entry name" value="Integrase_H2C2"/>
</dbReference>
<dbReference type="RefSeq" id="XP_062714940.1">
    <property type="nucleotide sequence ID" value="XM_062858956.1"/>
</dbReference>
<name>A0ABM1Z5Y1_AEDAL</name>
<feature type="region of interest" description="Disordered" evidence="2">
    <location>
        <begin position="495"/>
        <end position="514"/>
    </location>
</feature>
<dbReference type="Pfam" id="PF00665">
    <property type="entry name" value="rve"/>
    <property type="match status" value="1"/>
</dbReference>
<organism evidence="4 5">
    <name type="scientific">Aedes albopictus</name>
    <name type="common">Asian tiger mosquito</name>
    <name type="synonym">Stegomyia albopicta</name>
    <dbReference type="NCBI Taxonomy" id="7160"/>
    <lineage>
        <taxon>Eukaryota</taxon>
        <taxon>Metazoa</taxon>
        <taxon>Ecdysozoa</taxon>
        <taxon>Arthropoda</taxon>
        <taxon>Hexapoda</taxon>
        <taxon>Insecta</taxon>
        <taxon>Pterygota</taxon>
        <taxon>Neoptera</taxon>
        <taxon>Endopterygota</taxon>
        <taxon>Diptera</taxon>
        <taxon>Nematocera</taxon>
        <taxon>Culicoidea</taxon>
        <taxon>Culicidae</taxon>
        <taxon>Culicinae</taxon>
        <taxon>Aedini</taxon>
        <taxon>Aedes</taxon>
        <taxon>Stegomyia</taxon>
    </lineage>
</organism>